<keyword evidence="1" id="KW-1133">Transmembrane helix</keyword>
<name>A0A3M7TV17_9BACI</name>
<keyword evidence="1" id="KW-0472">Membrane</keyword>
<keyword evidence="3" id="KW-1185">Reference proteome</keyword>
<dbReference type="Proteomes" id="UP000278746">
    <property type="component" value="Unassembled WGS sequence"/>
</dbReference>
<dbReference type="EMBL" id="RHIB01000001">
    <property type="protein sequence ID" value="RNA68574.1"/>
    <property type="molecule type" value="Genomic_DNA"/>
</dbReference>
<proteinExistence type="predicted"/>
<accession>A0A3M7TV17</accession>
<feature type="transmembrane region" description="Helical" evidence="1">
    <location>
        <begin position="37"/>
        <end position="56"/>
    </location>
</feature>
<dbReference type="AlphaFoldDB" id="A0A3M7TV17"/>
<evidence type="ECO:0000313" key="3">
    <source>
        <dbReference type="Proteomes" id="UP000278746"/>
    </source>
</evidence>
<organism evidence="2 3">
    <name type="scientific">Alteribacter keqinensis</name>
    <dbReference type="NCBI Taxonomy" id="2483800"/>
    <lineage>
        <taxon>Bacteria</taxon>
        <taxon>Bacillati</taxon>
        <taxon>Bacillota</taxon>
        <taxon>Bacilli</taxon>
        <taxon>Bacillales</taxon>
        <taxon>Bacillaceae</taxon>
        <taxon>Alteribacter</taxon>
    </lineage>
</organism>
<evidence type="ECO:0000256" key="1">
    <source>
        <dbReference type="SAM" id="Phobius"/>
    </source>
</evidence>
<keyword evidence="1" id="KW-0812">Transmembrane</keyword>
<protein>
    <submittedName>
        <fullName evidence="2">Uncharacterized protein</fullName>
    </submittedName>
</protein>
<evidence type="ECO:0000313" key="2">
    <source>
        <dbReference type="EMBL" id="RNA68574.1"/>
    </source>
</evidence>
<gene>
    <name evidence="2" type="ORF">EBO34_00980</name>
</gene>
<reference evidence="2 3" key="1">
    <citation type="submission" date="2018-10" db="EMBL/GenBank/DDBJ databases">
        <title>Bacillus Keqinensis sp. nov., a moderately halophilic bacterium isolated from a saline-alkaline lake.</title>
        <authorList>
            <person name="Wang H."/>
        </authorList>
    </citation>
    <scope>NUCLEOTIDE SEQUENCE [LARGE SCALE GENOMIC DNA]</scope>
    <source>
        <strain evidence="2 3">KQ-3</strain>
    </source>
</reference>
<comment type="caution">
    <text evidence="2">The sequence shown here is derived from an EMBL/GenBank/DDBJ whole genome shotgun (WGS) entry which is preliminary data.</text>
</comment>
<sequence length="84" mass="9397">MSYPGMKSDASGDGEDHVWKSDTTNFQFEFTVEENNLYLPAAGILTILDGVIGIYIQRKRESHELCIIGLLLLKGNLLINIINQ</sequence>